<dbReference type="EMBL" id="MT630979">
    <property type="protein sequence ID" value="QNO44524.1"/>
    <property type="molecule type" value="Genomic_DNA"/>
</dbReference>
<dbReference type="EMBL" id="MT631176">
    <property type="protein sequence ID" value="QNO46260.1"/>
    <property type="molecule type" value="Genomic_DNA"/>
</dbReference>
<evidence type="ECO:0000313" key="2">
    <source>
        <dbReference type="EMBL" id="QNO44524.1"/>
    </source>
</evidence>
<dbReference type="SUPFAM" id="SSF53098">
    <property type="entry name" value="Ribonuclease H-like"/>
    <property type="match status" value="1"/>
</dbReference>
<dbReference type="NCBIfam" id="NF033559">
    <property type="entry name" value="transpos_IS1634"/>
    <property type="match status" value="1"/>
</dbReference>
<evidence type="ECO:0000313" key="3">
    <source>
        <dbReference type="EMBL" id="QNO44916.1"/>
    </source>
</evidence>
<proteinExistence type="predicted"/>
<dbReference type="PANTHER" id="PTHR34614">
    <property type="match status" value="1"/>
</dbReference>
<dbReference type="InterPro" id="IPR012337">
    <property type="entry name" value="RNaseH-like_sf"/>
</dbReference>
<dbReference type="Pfam" id="PF01609">
    <property type="entry name" value="DDE_Tnp_1"/>
    <property type="match status" value="1"/>
</dbReference>
<feature type="domain" description="Transposase IS4-like" evidence="1">
    <location>
        <begin position="165"/>
        <end position="466"/>
    </location>
</feature>
<reference evidence="2" key="1">
    <citation type="submission" date="2020-06" db="EMBL/GenBank/DDBJ databases">
        <title>Unique genomic features of the anaerobic methanotrophic archaea.</title>
        <authorList>
            <person name="Chadwick G.L."/>
            <person name="Skennerton C.T."/>
            <person name="Laso-Perez R."/>
            <person name="Leu A.O."/>
            <person name="Speth D.R."/>
            <person name="Yu H."/>
            <person name="Morgan-Lang C."/>
            <person name="Hatzenpichler R."/>
            <person name="Goudeau D."/>
            <person name="Malmstrom R."/>
            <person name="Brazelton W.J."/>
            <person name="Woyke T."/>
            <person name="Hallam S.J."/>
            <person name="Tyson G.W."/>
            <person name="Wegener G."/>
            <person name="Boetius A."/>
            <person name="Orphan V."/>
        </authorList>
    </citation>
    <scope>NUCLEOTIDE SEQUENCE</scope>
</reference>
<dbReference type="GO" id="GO:0003677">
    <property type="term" value="F:DNA binding"/>
    <property type="evidence" value="ECO:0007669"/>
    <property type="project" value="InterPro"/>
</dbReference>
<evidence type="ECO:0000259" key="1">
    <source>
        <dbReference type="Pfam" id="PF01609"/>
    </source>
</evidence>
<sequence length="548" mass="63450">MSWNVHIIQRKTKTYVSLKKNTRVGKKIISDYIYLGPAIDAVKILTELQVKPLIDEREISYSGEMILEKIADSIGLTGVLEKHTGDDRVARVLRNIIILRTIFPESKRKLVEVRLKHSVLKDSTELKYLGEVYRFMDKICNNLDDITYDLVKNAIKNHPIGLKYLIIDATRIKIWKDKETGLVRFGYSSRNELKSLPQVNLVLGVSEQHIPLFAKVYPGNMQDVKMFDDFIHRINTRYKSLTEKIKEKFIIFDQGNVNKDNIKYLRKLQEQGIYFVSMMKTNSARRFIEKVDISSMPLIYSHEKSENVRTEIYGKIIKGVLYGKQSRVLICYNPDLMEQKCKTLDRRVNAVRQAVKSEKKEDEVRWLISKYNLKRILKYTENKGKSELQTDYNEIKSRKDRYGFFVLFTGHSGLSAEEVLAIYKSRGVVEEGFRALKSDMAIDPVYHSKDMRIETHTVMVVLGYLLMSILRAILAREGIEHSFGGLSETIRSGNAVEGFYEHERLKNRLHIWRPIKPEPDLEAIFRALGIKVPLFDVKEVVPTNSGAC</sequence>
<name>A0A7G9Y940_9EURY</name>
<dbReference type="PANTHER" id="PTHR34614:SF2">
    <property type="entry name" value="TRANSPOSASE IS4-LIKE DOMAIN-CONTAINING PROTEIN"/>
    <property type="match status" value="1"/>
</dbReference>
<dbReference type="GO" id="GO:0004803">
    <property type="term" value="F:transposase activity"/>
    <property type="evidence" value="ECO:0007669"/>
    <property type="project" value="InterPro"/>
</dbReference>
<evidence type="ECO:0000313" key="4">
    <source>
        <dbReference type="EMBL" id="QNO46260.1"/>
    </source>
</evidence>
<accession>A0A7G9Y940</accession>
<dbReference type="GO" id="GO:0006313">
    <property type="term" value="P:DNA transposition"/>
    <property type="evidence" value="ECO:0007669"/>
    <property type="project" value="InterPro"/>
</dbReference>
<dbReference type="EMBL" id="MT631040">
    <property type="protein sequence ID" value="QNO44916.1"/>
    <property type="molecule type" value="Genomic_DNA"/>
</dbReference>
<dbReference type="InterPro" id="IPR002559">
    <property type="entry name" value="Transposase_11"/>
</dbReference>
<organism evidence="2">
    <name type="scientific">Candidatus Methanogaster sp. ANME-2c ERB4</name>
    <dbReference type="NCBI Taxonomy" id="2759911"/>
    <lineage>
        <taxon>Archaea</taxon>
        <taxon>Methanobacteriati</taxon>
        <taxon>Methanobacteriota</taxon>
        <taxon>Stenosarchaea group</taxon>
        <taxon>Methanomicrobia</taxon>
        <taxon>Methanosarcinales</taxon>
        <taxon>ANME-2 cluster</taxon>
        <taxon>Candidatus Methanogasteraceae</taxon>
        <taxon>Candidatus Methanogaster</taxon>
    </lineage>
</organism>
<dbReference type="InterPro" id="IPR047654">
    <property type="entry name" value="IS1634_transpos"/>
</dbReference>
<dbReference type="AlphaFoldDB" id="A0A7G9Y940"/>
<gene>
    <name evidence="4" type="ORF">HPELKGOP_00018</name>
    <name evidence="3" type="ORF">ICHINCKE_00018</name>
    <name evidence="2" type="ORF">JFDIJABK_00005</name>
</gene>
<protein>
    <recommendedName>
        <fullName evidence="1">Transposase IS4-like domain-containing protein</fullName>
    </recommendedName>
</protein>